<evidence type="ECO:0000313" key="1">
    <source>
        <dbReference type="EMBL" id="GAP05097.1"/>
    </source>
</evidence>
<organism evidence="1">
    <name type="scientific">Fructobacillus tropaeoli</name>
    <dbReference type="NCBI Taxonomy" id="709323"/>
    <lineage>
        <taxon>Bacteria</taxon>
        <taxon>Bacillati</taxon>
        <taxon>Bacillota</taxon>
        <taxon>Bacilli</taxon>
        <taxon>Lactobacillales</taxon>
        <taxon>Lactobacillaceae</taxon>
        <taxon>Fructobacillus</taxon>
    </lineage>
</organism>
<sequence>MIKFNYERLYGRMKSKGFNQSSLARKIGISAGTMTNKLKGQPFKQDEILNICNVLEIADEDMSSYFFTINVQKTEHTTT</sequence>
<gene>
    <name evidence="1" type="ORF">FTRO_0470020</name>
</gene>
<protein>
    <recommendedName>
        <fullName evidence="2">HTH cro/C1-type domain-containing protein</fullName>
    </recommendedName>
</protein>
<accession>A0A3F3H6C6</accession>
<proteinExistence type="predicted"/>
<dbReference type="Gene3D" id="1.10.260.40">
    <property type="entry name" value="lambda repressor-like DNA-binding domains"/>
    <property type="match status" value="1"/>
</dbReference>
<dbReference type="AlphaFoldDB" id="A0A3F3H6C6"/>
<dbReference type="InterPro" id="IPR008003">
    <property type="entry name" value="DUF739"/>
</dbReference>
<dbReference type="SUPFAM" id="SSF47413">
    <property type="entry name" value="lambda repressor-like DNA-binding domains"/>
    <property type="match status" value="1"/>
</dbReference>
<dbReference type="RefSeq" id="WP_059394390.1">
    <property type="nucleotide sequence ID" value="NZ_DF968124.1"/>
</dbReference>
<dbReference type="CDD" id="cd00093">
    <property type="entry name" value="HTH_XRE"/>
    <property type="match status" value="1"/>
</dbReference>
<evidence type="ECO:0008006" key="2">
    <source>
        <dbReference type="Google" id="ProtNLM"/>
    </source>
</evidence>
<dbReference type="InterPro" id="IPR010982">
    <property type="entry name" value="Lambda_DNA-bd_dom_sf"/>
</dbReference>
<dbReference type="Proteomes" id="UP000064514">
    <property type="component" value="Unassembled WGS sequence"/>
</dbReference>
<name>A0A3F3H6C6_9LACO</name>
<dbReference type="Pfam" id="PF05339">
    <property type="entry name" value="DUF739"/>
    <property type="match status" value="1"/>
</dbReference>
<dbReference type="GO" id="GO:0003677">
    <property type="term" value="F:DNA binding"/>
    <property type="evidence" value="ECO:0007669"/>
    <property type="project" value="InterPro"/>
</dbReference>
<dbReference type="EMBL" id="DF968124">
    <property type="protein sequence ID" value="GAP05097.1"/>
    <property type="molecule type" value="Genomic_DNA"/>
</dbReference>
<reference evidence="1" key="1">
    <citation type="journal article" date="2015" name="BMC Genomics">
        <title>Comparative genomics of Fructobacillus spp. and Leuconostoc spp. reveals niche-specific evolution of Fructobacillus spp.</title>
        <authorList>
            <person name="Endo A."/>
            <person name="Tanizawa Y."/>
            <person name="Tanaka N."/>
            <person name="Maeno S."/>
            <person name="Kumar H."/>
            <person name="Shiwa Y."/>
            <person name="Okada S."/>
            <person name="Yoshikawa H."/>
            <person name="Dicks L."/>
            <person name="Nakagawa J."/>
            <person name="Arita M."/>
        </authorList>
    </citation>
    <scope>NUCLEOTIDE SEQUENCE [LARGE SCALE GENOMIC DNA]</scope>
    <source>
        <strain evidence="1">F214-1</strain>
    </source>
</reference>
<dbReference type="InterPro" id="IPR001387">
    <property type="entry name" value="Cro/C1-type_HTH"/>
</dbReference>